<dbReference type="AlphaFoldDB" id="A0A1G2R1F1"/>
<keyword evidence="2" id="KW-0812">Transmembrane</keyword>
<name>A0A1G2R1F1_9BACT</name>
<organism evidence="3 4">
    <name type="scientific">Candidatus Wildermuthbacteria bacterium RIFCSPHIGHO2_02_FULL_45_25</name>
    <dbReference type="NCBI Taxonomy" id="1802450"/>
    <lineage>
        <taxon>Bacteria</taxon>
        <taxon>Candidatus Wildermuthiibacteriota</taxon>
    </lineage>
</organism>
<dbReference type="EMBL" id="MHTV01000033">
    <property type="protein sequence ID" value="OHA66428.1"/>
    <property type="molecule type" value="Genomic_DNA"/>
</dbReference>
<evidence type="ECO:0000256" key="1">
    <source>
        <dbReference type="SAM" id="Coils"/>
    </source>
</evidence>
<keyword evidence="1" id="KW-0175">Coiled coil</keyword>
<evidence type="ECO:0000313" key="4">
    <source>
        <dbReference type="Proteomes" id="UP000178092"/>
    </source>
</evidence>
<sequence>MKRSFMQFLLFSAYRNKFLWGFGMFSTAILVVLYIMQLNSITQLAYDIAESEQEIETMEEHIALMQETTVQTMSYQNMEELAGALGFERINHIEYIKVPGGAVARQQ</sequence>
<dbReference type="Proteomes" id="UP000178092">
    <property type="component" value="Unassembled WGS sequence"/>
</dbReference>
<accession>A0A1G2R1F1</accession>
<evidence type="ECO:0000256" key="2">
    <source>
        <dbReference type="SAM" id="Phobius"/>
    </source>
</evidence>
<gene>
    <name evidence="3" type="ORF">A3C04_01215</name>
</gene>
<comment type="caution">
    <text evidence="3">The sequence shown here is derived from an EMBL/GenBank/DDBJ whole genome shotgun (WGS) entry which is preliminary data.</text>
</comment>
<keyword evidence="2" id="KW-1133">Transmembrane helix</keyword>
<proteinExistence type="predicted"/>
<evidence type="ECO:0000313" key="3">
    <source>
        <dbReference type="EMBL" id="OHA66428.1"/>
    </source>
</evidence>
<reference evidence="3 4" key="1">
    <citation type="journal article" date="2016" name="Nat. Commun.">
        <title>Thousands of microbial genomes shed light on interconnected biogeochemical processes in an aquifer system.</title>
        <authorList>
            <person name="Anantharaman K."/>
            <person name="Brown C.T."/>
            <person name="Hug L.A."/>
            <person name="Sharon I."/>
            <person name="Castelle C.J."/>
            <person name="Probst A.J."/>
            <person name="Thomas B.C."/>
            <person name="Singh A."/>
            <person name="Wilkins M.J."/>
            <person name="Karaoz U."/>
            <person name="Brodie E.L."/>
            <person name="Williams K.H."/>
            <person name="Hubbard S.S."/>
            <person name="Banfield J.F."/>
        </authorList>
    </citation>
    <scope>NUCLEOTIDE SEQUENCE [LARGE SCALE GENOMIC DNA]</scope>
</reference>
<keyword evidence="2" id="KW-0472">Membrane</keyword>
<feature type="transmembrane region" description="Helical" evidence="2">
    <location>
        <begin position="18"/>
        <end position="36"/>
    </location>
</feature>
<protein>
    <submittedName>
        <fullName evidence="3">Uncharacterized protein</fullName>
    </submittedName>
</protein>
<feature type="coiled-coil region" evidence="1">
    <location>
        <begin position="41"/>
        <end position="68"/>
    </location>
</feature>